<evidence type="ECO:0000313" key="1">
    <source>
        <dbReference type="EMBL" id="ROO24877.1"/>
    </source>
</evidence>
<dbReference type="AlphaFoldDB" id="A0A423PH05"/>
<name>A0A423PH05_9GAMM</name>
<proteinExistence type="predicted"/>
<dbReference type="InParanoid" id="A0A423PH05"/>
<sequence>MTRRIGNGFDKSRSGHKILWLVCSDDARIMSIPYLRLVVVGWLVAAGLGTDSALAQSSGNDGAETFPVFDTSAMRRLVHGHRQNLDLAAGALPLGHAQAFFGVDDSSSATRRYLTSGLEWQAASSASPLDLRFSGMHTSSRGAAVGGQTLLQATSNFDLGGGAFVPDLSFMTAEVDGSGPAGASLSGRASRYGVSEDYAAGGYHLGYFSASSGFDTWGSPLASVGRGVELESHYDGDSGWRVHNTLRVHDRTTESGLVDTFTISGRYAQAGTGRPWALSAQFGSKRSADHRPVSLRVASRTQYWRAWHVNTAMGWYQGDVVNPQNRPVEGGLWSLSFDRRLAIAGVAARLRPRFALGGTQSRDSDYAGLAGVGLVFPGIADQFAINMDYASAGWVPATHAGGDVRLSLNFTKDSGQIFSPLRSLIDRF</sequence>
<dbReference type="Proteomes" id="UP000285310">
    <property type="component" value="Unassembled WGS sequence"/>
</dbReference>
<accession>A0A423PH05</accession>
<reference evidence="1 2" key="1">
    <citation type="submission" date="2013-10" db="EMBL/GenBank/DDBJ databases">
        <title>Salinisphaera japonica YTM-1 Genome Sequencing.</title>
        <authorList>
            <person name="Lai Q."/>
            <person name="Li C."/>
            <person name="Shao Z."/>
        </authorList>
    </citation>
    <scope>NUCLEOTIDE SEQUENCE [LARGE SCALE GENOMIC DNA]</scope>
    <source>
        <strain evidence="1 2">YTM-1</strain>
    </source>
</reference>
<comment type="caution">
    <text evidence="1">The sequence shown here is derived from an EMBL/GenBank/DDBJ whole genome shotgun (WGS) entry which is preliminary data.</text>
</comment>
<keyword evidence="2" id="KW-1185">Reference proteome</keyword>
<protein>
    <submittedName>
        <fullName evidence="1">Uncharacterized protein</fullName>
    </submittedName>
</protein>
<gene>
    <name evidence="1" type="ORF">SAJA_13435</name>
</gene>
<dbReference type="EMBL" id="AYKG01000056">
    <property type="protein sequence ID" value="ROO24877.1"/>
    <property type="molecule type" value="Genomic_DNA"/>
</dbReference>
<organism evidence="1 2">
    <name type="scientific">Salinisphaera japonica YTM-1</name>
    <dbReference type="NCBI Taxonomy" id="1209778"/>
    <lineage>
        <taxon>Bacteria</taxon>
        <taxon>Pseudomonadati</taxon>
        <taxon>Pseudomonadota</taxon>
        <taxon>Gammaproteobacteria</taxon>
        <taxon>Salinisphaerales</taxon>
        <taxon>Salinisphaeraceae</taxon>
        <taxon>Salinisphaera</taxon>
    </lineage>
</organism>
<evidence type="ECO:0000313" key="2">
    <source>
        <dbReference type="Proteomes" id="UP000285310"/>
    </source>
</evidence>